<reference evidence="1" key="1">
    <citation type="submission" date="2020-08" db="EMBL/GenBank/DDBJ databases">
        <title>Genome public.</title>
        <authorList>
            <person name="Liu C."/>
            <person name="Sun Q."/>
        </authorList>
    </citation>
    <scope>NUCLEOTIDE SEQUENCE</scope>
    <source>
        <strain evidence="1">NSJ-15</strain>
    </source>
</reference>
<proteinExistence type="predicted"/>
<gene>
    <name evidence="1" type="ORF">H8702_08720</name>
</gene>
<sequence>MPTPLSEQEVSARGIMLRHEKMDNGELRFRLAAPDGTCYIRCENPGGETWENSHSHAALQEWTVVQKGQVIYAEQYGEKTVYRLLDTWDTVITTPGIPHNICMGPDSVILTVKFGDCASPDWVPSELLDRRTKPLTFKQAQKLCDTGI</sequence>
<dbReference type="SUPFAM" id="SSF51182">
    <property type="entry name" value="RmlC-like cupins"/>
    <property type="match status" value="1"/>
</dbReference>
<organism evidence="1 2">
    <name type="scientific">Massiliimalia timonensis</name>
    <dbReference type="NCBI Taxonomy" id="1987501"/>
    <lineage>
        <taxon>Bacteria</taxon>
        <taxon>Bacillati</taxon>
        <taxon>Bacillota</taxon>
        <taxon>Clostridia</taxon>
        <taxon>Eubacteriales</taxon>
        <taxon>Oscillospiraceae</taxon>
        <taxon>Massiliimalia</taxon>
    </lineage>
</organism>
<keyword evidence="2" id="KW-1185">Reference proteome</keyword>
<dbReference type="AlphaFoldDB" id="A0A8J6P1I9"/>
<comment type="caution">
    <text evidence="1">The sequence shown here is derived from an EMBL/GenBank/DDBJ whole genome shotgun (WGS) entry which is preliminary data.</text>
</comment>
<evidence type="ECO:0008006" key="3">
    <source>
        <dbReference type="Google" id="ProtNLM"/>
    </source>
</evidence>
<evidence type="ECO:0000313" key="1">
    <source>
        <dbReference type="EMBL" id="MBC8611196.1"/>
    </source>
</evidence>
<protein>
    <recommendedName>
        <fullName evidence="3">Cupin domain-containing protein</fullName>
    </recommendedName>
</protein>
<name>A0A8J6P1I9_9FIRM</name>
<dbReference type="EMBL" id="JACRTL010000004">
    <property type="protein sequence ID" value="MBC8611196.1"/>
    <property type="molecule type" value="Genomic_DNA"/>
</dbReference>
<dbReference type="InterPro" id="IPR011051">
    <property type="entry name" value="RmlC_Cupin_sf"/>
</dbReference>
<dbReference type="Proteomes" id="UP000632659">
    <property type="component" value="Unassembled WGS sequence"/>
</dbReference>
<dbReference type="RefSeq" id="WP_093988883.1">
    <property type="nucleotide sequence ID" value="NZ_FYDD01000003.1"/>
</dbReference>
<evidence type="ECO:0000313" key="2">
    <source>
        <dbReference type="Proteomes" id="UP000632659"/>
    </source>
</evidence>
<dbReference type="OrthoDB" id="1650474at2"/>
<accession>A0A8J6P1I9</accession>